<feature type="active site" description="Proton acceptor; for enolization step" evidence="3">
    <location>
        <position position="67"/>
    </location>
</feature>
<comment type="similarity">
    <text evidence="3">Belongs to the glucosamine/galactosamine-6-phosphate isomerase family. NagB subfamily.</text>
</comment>
<feature type="domain" description="Glucosamine/galactosamine-6-phosphate isomerase" evidence="4">
    <location>
        <begin position="10"/>
        <end position="226"/>
    </location>
</feature>
<dbReference type="PANTHER" id="PTHR11280:SF5">
    <property type="entry name" value="GLUCOSAMINE-6-PHOSPHATE ISOMERASE"/>
    <property type="match status" value="1"/>
</dbReference>
<dbReference type="HAMAP" id="MF_01241">
    <property type="entry name" value="GlcN6P_deamin"/>
    <property type="match status" value="1"/>
</dbReference>
<comment type="catalytic activity">
    <reaction evidence="3">
        <text>alpha-D-glucosamine 6-phosphate + H2O = beta-D-fructose 6-phosphate + NH4(+)</text>
        <dbReference type="Rhea" id="RHEA:12172"/>
        <dbReference type="ChEBI" id="CHEBI:15377"/>
        <dbReference type="ChEBI" id="CHEBI:28938"/>
        <dbReference type="ChEBI" id="CHEBI:57634"/>
        <dbReference type="ChEBI" id="CHEBI:75989"/>
        <dbReference type="EC" id="3.5.99.6"/>
    </reaction>
</comment>
<feature type="active site" description="For ring-opening step" evidence="3">
    <location>
        <position position="133"/>
    </location>
</feature>
<organism evidence="5 6">
    <name type="scientific">Mycoplasma cottewii</name>
    <dbReference type="NCBI Taxonomy" id="51364"/>
    <lineage>
        <taxon>Bacteria</taxon>
        <taxon>Bacillati</taxon>
        <taxon>Mycoplasmatota</taxon>
        <taxon>Mollicutes</taxon>
        <taxon>Mycoplasmataceae</taxon>
        <taxon>Mycoplasma</taxon>
    </lineage>
</organism>
<dbReference type="PROSITE" id="PS01161">
    <property type="entry name" value="GLC_GALNAC_ISOMERASE"/>
    <property type="match status" value="1"/>
</dbReference>
<name>A0ABY5TYW9_9MOLU</name>
<dbReference type="InterPro" id="IPR004547">
    <property type="entry name" value="Glucosamine6P_isomerase"/>
</dbReference>
<dbReference type="Gene3D" id="3.40.50.1360">
    <property type="match status" value="1"/>
</dbReference>
<evidence type="ECO:0000256" key="2">
    <source>
        <dbReference type="ARBA" id="ARBA00023277"/>
    </source>
</evidence>
<reference evidence="5" key="1">
    <citation type="submission" date="2022-08" db="EMBL/GenBank/DDBJ databases">
        <title>Complete genome sequence of Mycoplasma cottewii type strain VIS.</title>
        <authorList>
            <person name="Spergser J."/>
        </authorList>
    </citation>
    <scope>NUCLEOTIDE SEQUENCE</scope>
    <source>
        <strain evidence="5">VIS</strain>
    </source>
</reference>
<comment type="pathway">
    <text evidence="3">Amino-sugar metabolism; N-acetylneuraminate degradation; D-fructose 6-phosphate from N-acetylneuraminate: step 5/5.</text>
</comment>
<dbReference type="EC" id="3.5.99.6" evidence="3"/>
<keyword evidence="6" id="KW-1185">Reference proteome</keyword>
<feature type="active site" description="Proton acceptor; for ring-opening step" evidence="3">
    <location>
        <position position="135"/>
    </location>
</feature>
<keyword evidence="2 3" id="KW-0119">Carbohydrate metabolism</keyword>
<sequence>MKVIILNNDQQIANKASEIIANQIKQKPNSILGLATGSSPVKTYQKLIDMYKNKEISFKDITVFNLDEYKNIDPNNDQSYSYFMKQQLFNHIDINLDNCFIPNIEFNNDPKKYDELIKSKGQIDLQLLGLGVNGHIGFNEPYTSFDSLTHIVDLTQSTIQANSRFFDDINLVPKQAITMGLESIMNAKKIVLIATGVNKAEAIKNLIEGNISEKWPCSILQNHKDVTIIIDKDASIKLERFYELI</sequence>
<evidence type="ECO:0000313" key="6">
    <source>
        <dbReference type="Proteomes" id="UP001059819"/>
    </source>
</evidence>
<dbReference type="CDD" id="cd01399">
    <property type="entry name" value="GlcN6P_deaminase"/>
    <property type="match status" value="1"/>
</dbReference>
<dbReference type="PANTHER" id="PTHR11280">
    <property type="entry name" value="GLUCOSAMINE-6-PHOSPHATE ISOMERASE"/>
    <property type="match status" value="1"/>
</dbReference>
<comment type="caution">
    <text evidence="3">Lacks conserved residue(s) required for the propagation of feature annotation.</text>
</comment>
<dbReference type="SUPFAM" id="SSF100950">
    <property type="entry name" value="NagB/RpiA/CoA transferase-like"/>
    <property type="match status" value="1"/>
</dbReference>
<dbReference type="EMBL" id="CP103424">
    <property type="protein sequence ID" value="UWD35395.1"/>
    <property type="molecule type" value="Genomic_DNA"/>
</dbReference>
<dbReference type="InterPro" id="IPR018321">
    <property type="entry name" value="Glucosamine6P_isomerase_CS"/>
</dbReference>
<dbReference type="RefSeq" id="WP_259430537.1">
    <property type="nucleotide sequence ID" value="NZ_CP103424.1"/>
</dbReference>
<evidence type="ECO:0000256" key="3">
    <source>
        <dbReference type="HAMAP-Rule" id="MF_01241"/>
    </source>
</evidence>
<keyword evidence="1 3" id="KW-0378">Hydrolase</keyword>
<evidence type="ECO:0000256" key="1">
    <source>
        <dbReference type="ARBA" id="ARBA00022801"/>
    </source>
</evidence>
<dbReference type="GO" id="GO:0004342">
    <property type="term" value="F:glucosamine-6-phosphate deaminase activity"/>
    <property type="evidence" value="ECO:0007669"/>
    <property type="project" value="UniProtKB-EC"/>
</dbReference>
<dbReference type="InterPro" id="IPR006148">
    <property type="entry name" value="Glc/Gal-6P_isomerase"/>
</dbReference>
<dbReference type="Proteomes" id="UP001059819">
    <property type="component" value="Chromosome"/>
</dbReference>
<gene>
    <name evidence="3 5" type="primary">nagB</name>
    <name evidence="5" type="ORF">NX779_02025</name>
</gene>
<comment type="function">
    <text evidence="3">Catalyzes the reversible isomerization-deamination of glucosamine 6-phosphate (GlcN6P) to form fructose 6-phosphate (Fru6P) and ammonium ion.</text>
</comment>
<protein>
    <recommendedName>
        <fullName evidence="3">Glucosamine-6-phosphate deaminase</fullName>
        <ecNumber evidence="3">3.5.99.6</ecNumber>
    </recommendedName>
    <alternativeName>
        <fullName evidence="3">GlcN6P deaminase</fullName>
        <shortName evidence="3">GNPDA</shortName>
    </alternativeName>
    <alternativeName>
        <fullName evidence="3">Glucosamine-6-phosphate isomerase</fullName>
    </alternativeName>
</protein>
<evidence type="ECO:0000313" key="5">
    <source>
        <dbReference type="EMBL" id="UWD35395.1"/>
    </source>
</evidence>
<accession>A0ABY5TYW9</accession>
<dbReference type="Pfam" id="PF01182">
    <property type="entry name" value="Glucosamine_iso"/>
    <property type="match status" value="1"/>
</dbReference>
<dbReference type="InterPro" id="IPR037171">
    <property type="entry name" value="NagB/RpiA_transferase-like"/>
</dbReference>
<evidence type="ECO:0000259" key="4">
    <source>
        <dbReference type="Pfam" id="PF01182"/>
    </source>
</evidence>
<dbReference type="NCBIfam" id="TIGR00502">
    <property type="entry name" value="nagB"/>
    <property type="match status" value="1"/>
</dbReference>
<feature type="active site" description="For ring-opening step" evidence="3">
    <location>
        <position position="140"/>
    </location>
</feature>
<proteinExistence type="inferred from homology"/>